<evidence type="ECO:0008006" key="3">
    <source>
        <dbReference type="Google" id="ProtNLM"/>
    </source>
</evidence>
<sequence>MSLFKHHCQYIFALSFIFLQGCSSVPKALDDRAQIDLKNTPLMIEAVNEVGRYTVKNNESMNHFMGVLTPLYLVGDRYVKTNKVMALINSSADDFSERLGKRVARALTEQGYKVQQLAHNNRSAPSNVSLTLTLVSMGFSDDDHAGKYVPFMYVQARITDISKRQIYYDQRFAIGNKSEAGQSSIYIPNSVAFNGFDNLIKNPEKASHSFDALVEKMANTIALHIATD</sequence>
<gene>
    <name evidence="1" type="ORF">RM552_02670</name>
</gene>
<protein>
    <recommendedName>
        <fullName evidence="3">Lipoprotein</fullName>
    </recommendedName>
</protein>
<organism evidence="1 2">
    <name type="scientific">Glaciecola petra</name>
    <dbReference type="NCBI Taxonomy" id="3075602"/>
    <lineage>
        <taxon>Bacteria</taxon>
        <taxon>Pseudomonadati</taxon>
        <taxon>Pseudomonadota</taxon>
        <taxon>Gammaproteobacteria</taxon>
        <taxon>Alteromonadales</taxon>
        <taxon>Alteromonadaceae</taxon>
        <taxon>Glaciecola</taxon>
    </lineage>
</organism>
<accession>A0ABU2ZM98</accession>
<dbReference type="RefSeq" id="WP_311367248.1">
    <property type="nucleotide sequence ID" value="NZ_JAVRHX010000001.1"/>
</dbReference>
<evidence type="ECO:0000313" key="2">
    <source>
        <dbReference type="Proteomes" id="UP001253545"/>
    </source>
</evidence>
<dbReference type="EMBL" id="JAVRHX010000001">
    <property type="protein sequence ID" value="MDT0593747.1"/>
    <property type="molecule type" value="Genomic_DNA"/>
</dbReference>
<dbReference type="Proteomes" id="UP001253545">
    <property type="component" value="Unassembled WGS sequence"/>
</dbReference>
<proteinExistence type="predicted"/>
<comment type="caution">
    <text evidence="1">The sequence shown here is derived from an EMBL/GenBank/DDBJ whole genome shotgun (WGS) entry which is preliminary data.</text>
</comment>
<reference evidence="1 2" key="1">
    <citation type="submission" date="2023-09" db="EMBL/GenBank/DDBJ databases">
        <authorList>
            <person name="Rey-Velasco X."/>
        </authorList>
    </citation>
    <scope>NUCLEOTIDE SEQUENCE [LARGE SCALE GENOMIC DNA]</scope>
    <source>
        <strain evidence="1 2">P117</strain>
    </source>
</reference>
<name>A0ABU2ZM98_9ALTE</name>
<evidence type="ECO:0000313" key="1">
    <source>
        <dbReference type="EMBL" id="MDT0593747.1"/>
    </source>
</evidence>
<dbReference type="PROSITE" id="PS51257">
    <property type="entry name" value="PROKAR_LIPOPROTEIN"/>
    <property type="match status" value="1"/>
</dbReference>
<keyword evidence="2" id="KW-1185">Reference proteome</keyword>